<comment type="similarity">
    <text evidence="1 6">Belongs to the sigma-70 factor family. ECF subfamily.</text>
</comment>
<dbReference type="Pfam" id="PF08281">
    <property type="entry name" value="Sigma70_r4_2"/>
    <property type="match status" value="1"/>
</dbReference>
<dbReference type="Pfam" id="PF04542">
    <property type="entry name" value="Sigma70_r2"/>
    <property type="match status" value="1"/>
</dbReference>
<keyword evidence="4 6" id="KW-0238">DNA-binding</keyword>
<dbReference type="GO" id="GO:0016987">
    <property type="term" value="F:sigma factor activity"/>
    <property type="evidence" value="ECO:0007669"/>
    <property type="project" value="UniProtKB-KW"/>
</dbReference>
<accession>Q2YZY6</accession>
<gene>
    <name evidence="9" type="primary">rpoE 2</name>
</gene>
<dbReference type="InterPro" id="IPR000838">
    <property type="entry name" value="RNA_pol_sigma70_ECF_CS"/>
</dbReference>
<dbReference type="InterPro" id="IPR007627">
    <property type="entry name" value="RNA_pol_sigma70_r2"/>
</dbReference>
<evidence type="ECO:0000256" key="4">
    <source>
        <dbReference type="ARBA" id="ARBA00023125"/>
    </source>
</evidence>
<sequence length="218" mass="24039">MDAAAERWCWLMPTSRRIPAVPDGNTESRSTMNDEQEASRELLTRIAAGDRNALPALYRIHGARLYAHALRVSGSREAAEDVVQESLLAVWKDAGRFRGEGRAIAWLLGIVHHKALDAIRGRSFAPREAEEGGLIADVPPPEEAALRREWKDRIKAGLERLSGKHRLALDLVFFQGLSLAEAADVCGCPVGTIKSRLNQAKAKLKAFLDEDGRREKVG</sequence>
<feature type="domain" description="RNA polymerase sigma factor 70 region 4 type 2" evidence="8">
    <location>
        <begin position="153"/>
        <end position="204"/>
    </location>
</feature>
<dbReference type="InterPro" id="IPR039425">
    <property type="entry name" value="RNA_pol_sigma-70-like"/>
</dbReference>
<dbReference type="GO" id="GO:0003677">
    <property type="term" value="F:DNA binding"/>
    <property type="evidence" value="ECO:0007669"/>
    <property type="project" value="UniProtKB-KW"/>
</dbReference>
<organism evidence="9">
    <name type="scientific">uncultured Aminicenantes bacterium</name>
    <dbReference type="NCBI Taxonomy" id="174294"/>
    <lineage>
        <taxon>Bacteria</taxon>
        <taxon>Candidatus Aminicenantota</taxon>
        <taxon>environmental samples</taxon>
    </lineage>
</organism>
<dbReference type="CDD" id="cd06171">
    <property type="entry name" value="Sigma70_r4"/>
    <property type="match status" value="1"/>
</dbReference>
<feature type="domain" description="RNA polymerase sigma-70 region 2" evidence="7">
    <location>
        <begin position="57"/>
        <end position="123"/>
    </location>
</feature>
<dbReference type="AlphaFoldDB" id="Q2YZY6"/>
<evidence type="ECO:0000256" key="3">
    <source>
        <dbReference type="ARBA" id="ARBA00023082"/>
    </source>
</evidence>
<dbReference type="InterPro" id="IPR014284">
    <property type="entry name" value="RNA_pol_sigma-70_dom"/>
</dbReference>
<dbReference type="PROSITE" id="PS01063">
    <property type="entry name" value="SIGMA70_ECF"/>
    <property type="match status" value="1"/>
</dbReference>
<name>Q2YZY6_9BACT</name>
<evidence type="ECO:0000259" key="7">
    <source>
        <dbReference type="Pfam" id="PF04542"/>
    </source>
</evidence>
<dbReference type="NCBIfam" id="TIGR02937">
    <property type="entry name" value="sigma70-ECF"/>
    <property type="match status" value="1"/>
</dbReference>
<evidence type="ECO:0000256" key="2">
    <source>
        <dbReference type="ARBA" id="ARBA00023015"/>
    </source>
</evidence>
<dbReference type="Gene3D" id="1.10.1740.10">
    <property type="match status" value="1"/>
</dbReference>
<dbReference type="InterPro" id="IPR036388">
    <property type="entry name" value="WH-like_DNA-bd_sf"/>
</dbReference>
<protein>
    <recommendedName>
        <fullName evidence="6">RNA polymerase sigma factor</fullName>
    </recommendedName>
</protein>
<proteinExistence type="inferred from homology"/>
<dbReference type="InterPro" id="IPR013249">
    <property type="entry name" value="RNA_pol_sigma70_r4_t2"/>
</dbReference>
<evidence type="ECO:0000256" key="1">
    <source>
        <dbReference type="ARBA" id="ARBA00010641"/>
    </source>
</evidence>
<reference evidence="9" key="1">
    <citation type="journal article" date="2005" name="Environ. Microbiol.">
        <title>Lateral gene transfer and phylogenetic assignment of environmental fosmid clones.</title>
        <authorList>
            <person name="Nesbo C.L."/>
            <person name="Boucher Y."/>
            <person name="Dlutek M."/>
            <person name="Doolittle F.W."/>
        </authorList>
    </citation>
    <scope>NUCLEOTIDE SEQUENCE</scope>
</reference>
<dbReference type="PANTHER" id="PTHR43133">
    <property type="entry name" value="RNA POLYMERASE ECF-TYPE SIGMA FACTO"/>
    <property type="match status" value="1"/>
</dbReference>
<keyword evidence="2 6" id="KW-0805">Transcription regulation</keyword>
<keyword evidence="5 6" id="KW-0804">Transcription</keyword>
<dbReference type="GO" id="GO:0006352">
    <property type="term" value="P:DNA-templated transcription initiation"/>
    <property type="evidence" value="ECO:0007669"/>
    <property type="project" value="InterPro"/>
</dbReference>
<evidence type="ECO:0000256" key="6">
    <source>
        <dbReference type="RuleBase" id="RU000716"/>
    </source>
</evidence>
<keyword evidence="3 6" id="KW-0731">Sigma factor</keyword>
<evidence type="ECO:0000256" key="5">
    <source>
        <dbReference type="ARBA" id="ARBA00023163"/>
    </source>
</evidence>
<dbReference type="SUPFAM" id="SSF88946">
    <property type="entry name" value="Sigma2 domain of RNA polymerase sigma factors"/>
    <property type="match status" value="1"/>
</dbReference>
<dbReference type="PANTHER" id="PTHR43133:SF32">
    <property type="entry name" value="BLR3042 PROTEIN"/>
    <property type="match status" value="1"/>
</dbReference>
<dbReference type="Gene3D" id="1.10.10.10">
    <property type="entry name" value="Winged helix-like DNA-binding domain superfamily/Winged helix DNA-binding domain"/>
    <property type="match status" value="1"/>
</dbReference>
<evidence type="ECO:0000259" key="8">
    <source>
        <dbReference type="Pfam" id="PF08281"/>
    </source>
</evidence>
<dbReference type="InterPro" id="IPR013324">
    <property type="entry name" value="RNA_pol_sigma_r3/r4-like"/>
</dbReference>
<evidence type="ECO:0000313" key="9">
    <source>
        <dbReference type="EMBL" id="CAI78579.1"/>
    </source>
</evidence>
<dbReference type="EMBL" id="AJ937765">
    <property type="protein sequence ID" value="CAI78579.1"/>
    <property type="molecule type" value="Genomic_DNA"/>
</dbReference>
<dbReference type="InterPro" id="IPR013325">
    <property type="entry name" value="RNA_pol_sigma_r2"/>
</dbReference>
<dbReference type="SUPFAM" id="SSF88659">
    <property type="entry name" value="Sigma3 and sigma4 domains of RNA polymerase sigma factors"/>
    <property type="match status" value="1"/>
</dbReference>